<protein>
    <recommendedName>
        <fullName evidence="1">C-type lectin domain-containing protein</fullName>
    </recommendedName>
</protein>
<dbReference type="Gene3D" id="3.10.100.10">
    <property type="entry name" value="Mannose-Binding Protein A, subunit A"/>
    <property type="match status" value="1"/>
</dbReference>
<dbReference type="InterPro" id="IPR050111">
    <property type="entry name" value="C-type_lectin/snaclec_domain"/>
</dbReference>
<dbReference type="InterPro" id="IPR016187">
    <property type="entry name" value="CTDL_fold"/>
</dbReference>
<dbReference type="CDD" id="cd00037">
    <property type="entry name" value="CLECT"/>
    <property type="match status" value="1"/>
</dbReference>
<proteinExistence type="predicted"/>
<dbReference type="Pfam" id="PF00059">
    <property type="entry name" value="Lectin_C"/>
    <property type="match status" value="1"/>
</dbReference>
<evidence type="ECO:0000259" key="1">
    <source>
        <dbReference type="PROSITE" id="PS50041"/>
    </source>
</evidence>
<dbReference type="InterPro" id="IPR001304">
    <property type="entry name" value="C-type_lectin-like"/>
</dbReference>
<organism evidence="2 3">
    <name type="scientific">Mytilus edulis</name>
    <name type="common">Blue mussel</name>
    <dbReference type="NCBI Taxonomy" id="6550"/>
    <lineage>
        <taxon>Eukaryota</taxon>
        <taxon>Metazoa</taxon>
        <taxon>Spiralia</taxon>
        <taxon>Lophotrochozoa</taxon>
        <taxon>Mollusca</taxon>
        <taxon>Bivalvia</taxon>
        <taxon>Autobranchia</taxon>
        <taxon>Pteriomorphia</taxon>
        <taxon>Mytilida</taxon>
        <taxon>Mytiloidea</taxon>
        <taxon>Mytilidae</taxon>
        <taxon>Mytilinae</taxon>
        <taxon>Mytilus</taxon>
    </lineage>
</organism>
<name>A0A8S3QHG1_MYTED</name>
<dbReference type="SUPFAM" id="SSF56436">
    <property type="entry name" value="C-type lectin-like"/>
    <property type="match status" value="1"/>
</dbReference>
<dbReference type="EMBL" id="CAJPWZ010000501">
    <property type="protein sequence ID" value="CAG2194948.1"/>
    <property type="molecule type" value="Genomic_DNA"/>
</dbReference>
<keyword evidence="3" id="KW-1185">Reference proteome</keyword>
<dbReference type="InterPro" id="IPR016186">
    <property type="entry name" value="C-type_lectin-like/link_sf"/>
</dbReference>
<comment type="caution">
    <text evidence="2">The sequence shown here is derived from an EMBL/GenBank/DDBJ whole genome shotgun (WGS) entry which is preliminary data.</text>
</comment>
<gene>
    <name evidence="2" type="ORF">MEDL_9939</name>
</gene>
<reference evidence="2" key="1">
    <citation type="submission" date="2021-03" db="EMBL/GenBank/DDBJ databases">
        <authorList>
            <person name="Bekaert M."/>
        </authorList>
    </citation>
    <scope>NUCLEOTIDE SEQUENCE</scope>
</reference>
<evidence type="ECO:0000313" key="3">
    <source>
        <dbReference type="Proteomes" id="UP000683360"/>
    </source>
</evidence>
<dbReference type="Proteomes" id="UP000683360">
    <property type="component" value="Unassembled WGS sequence"/>
</dbReference>
<evidence type="ECO:0000313" key="2">
    <source>
        <dbReference type="EMBL" id="CAG2194948.1"/>
    </source>
</evidence>
<sequence length="449" mass="50843">MTSPVALDQSLTMDSCVVAVSDIRINSTNEAAIKQYVLNSITVQEYSANCKYPSFHCDVGTWIDDKSAKIWACANPTVITVLSVNGSEERVYYKRPGPLHVSRYDNEFVANTMRIPRVWYKCFVDTIECVPVPVVYVLIFLQQKVKKDRTEIQRQIVIVSSNWKTLIRPFSASAICNYPCFRFDVGTWVNDKDTFVFSCSNMSMLTVNGVNGKLCYERRGPFLVSRSGNAYTCMKYIVDKSTTKISLVYATKAKTFTQEPSICDVCSGSYTPYILVALGCNRPALCAIKDVLNDESCTASEPAIDDGLMCNSYACKYPYRKIGKSCYLINKEKVTWDTAFDICLRHGANLAVFQTLGEMLLMKRALKKMNTGYSFFIGGRNINRHISGGDWRWLKNEKMTKMNYFAFAAKQPNGSFGDPQDCLLLYAPERYNVYDDYCDTSFKGFICEK</sequence>
<accession>A0A8S3QHG1</accession>
<dbReference type="OrthoDB" id="6136176at2759"/>
<dbReference type="PANTHER" id="PTHR22803">
    <property type="entry name" value="MANNOSE, PHOSPHOLIPASE, LECTIN RECEPTOR RELATED"/>
    <property type="match status" value="1"/>
</dbReference>
<dbReference type="AlphaFoldDB" id="A0A8S3QHG1"/>
<dbReference type="PROSITE" id="PS50041">
    <property type="entry name" value="C_TYPE_LECTIN_2"/>
    <property type="match status" value="1"/>
</dbReference>
<feature type="domain" description="C-type lectin" evidence="1">
    <location>
        <begin position="322"/>
        <end position="448"/>
    </location>
</feature>
<dbReference type="SMART" id="SM00034">
    <property type="entry name" value="CLECT"/>
    <property type="match status" value="1"/>
</dbReference>